<dbReference type="Gene3D" id="1.10.510.10">
    <property type="entry name" value="Transferase(Phosphotransferase) domain 1"/>
    <property type="match status" value="1"/>
</dbReference>
<dbReference type="SUPFAM" id="SSF56112">
    <property type="entry name" value="Protein kinase-like (PK-like)"/>
    <property type="match status" value="1"/>
</dbReference>
<dbReference type="EMBL" id="SPHZ02000006">
    <property type="protein sequence ID" value="KAF0910553.1"/>
    <property type="molecule type" value="Genomic_DNA"/>
</dbReference>
<comment type="caution">
    <text evidence="4">The sequence shown here is derived from an EMBL/GenBank/DDBJ whole genome shotgun (WGS) entry which is preliminary data.</text>
</comment>
<evidence type="ECO:0000259" key="3">
    <source>
        <dbReference type="PROSITE" id="PS50011"/>
    </source>
</evidence>
<dbReference type="GO" id="GO:0005524">
    <property type="term" value="F:ATP binding"/>
    <property type="evidence" value="ECO:0007669"/>
    <property type="project" value="UniProtKB-KW"/>
</dbReference>
<organism evidence="4 5">
    <name type="scientific">Oryza meyeriana var. granulata</name>
    <dbReference type="NCBI Taxonomy" id="110450"/>
    <lineage>
        <taxon>Eukaryota</taxon>
        <taxon>Viridiplantae</taxon>
        <taxon>Streptophyta</taxon>
        <taxon>Embryophyta</taxon>
        <taxon>Tracheophyta</taxon>
        <taxon>Spermatophyta</taxon>
        <taxon>Magnoliopsida</taxon>
        <taxon>Liliopsida</taxon>
        <taxon>Poales</taxon>
        <taxon>Poaceae</taxon>
        <taxon>BOP clade</taxon>
        <taxon>Oryzoideae</taxon>
        <taxon>Oryzeae</taxon>
        <taxon>Oryzinae</taxon>
        <taxon>Oryza</taxon>
        <taxon>Oryza meyeriana</taxon>
    </lineage>
</organism>
<feature type="domain" description="Protein kinase" evidence="3">
    <location>
        <begin position="1"/>
        <end position="156"/>
    </location>
</feature>
<evidence type="ECO:0000313" key="4">
    <source>
        <dbReference type="EMBL" id="KAF0910553.1"/>
    </source>
</evidence>
<dbReference type="GO" id="GO:0004672">
    <property type="term" value="F:protein kinase activity"/>
    <property type="evidence" value="ECO:0007669"/>
    <property type="project" value="InterPro"/>
</dbReference>
<keyword evidence="5" id="KW-1185">Reference proteome</keyword>
<dbReference type="Pfam" id="PF00069">
    <property type="entry name" value="Pkinase"/>
    <property type="match status" value="1"/>
</dbReference>
<proteinExistence type="predicted"/>
<dbReference type="OrthoDB" id="778598at2759"/>
<evidence type="ECO:0000256" key="2">
    <source>
        <dbReference type="ARBA" id="ARBA00022840"/>
    </source>
</evidence>
<protein>
    <recommendedName>
        <fullName evidence="3">Protein kinase domain-containing protein</fullName>
    </recommendedName>
</protein>
<gene>
    <name evidence="4" type="ORF">E2562_002995</name>
</gene>
<dbReference type="PROSITE" id="PS50011">
    <property type="entry name" value="PROTEIN_KINASE_DOM"/>
    <property type="match status" value="1"/>
</dbReference>
<dbReference type="InterPro" id="IPR050528">
    <property type="entry name" value="L-type_Lectin-RKs"/>
</dbReference>
<keyword evidence="2" id="KW-0067">ATP-binding</keyword>
<evidence type="ECO:0000256" key="1">
    <source>
        <dbReference type="ARBA" id="ARBA00022741"/>
    </source>
</evidence>
<dbReference type="Proteomes" id="UP000479710">
    <property type="component" value="Unassembled WGS sequence"/>
</dbReference>
<dbReference type="AlphaFoldDB" id="A0A6G1DFP6"/>
<evidence type="ECO:0000313" key="5">
    <source>
        <dbReference type="Proteomes" id="UP000479710"/>
    </source>
</evidence>
<reference evidence="4 5" key="1">
    <citation type="submission" date="2019-11" db="EMBL/GenBank/DDBJ databases">
        <title>Whole genome sequence of Oryza granulata.</title>
        <authorList>
            <person name="Li W."/>
        </authorList>
    </citation>
    <scope>NUCLEOTIDE SEQUENCE [LARGE SCALE GENOMIC DNA]</scope>
    <source>
        <strain evidence="5">cv. Menghai</strain>
        <tissue evidence="4">Leaf</tissue>
    </source>
</reference>
<keyword evidence="1" id="KW-0547">Nucleotide-binding</keyword>
<name>A0A6G1DFP6_9ORYZ</name>
<dbReference type="PANTHER" id="PTHR27007">
    <property type="match status" value="1"/>
</dbReference>
<accession>A0A6G1DFP6</accession>
<dbReference type="InterPro" id="IPR011009">
    <property type="entry name" value="Kinase-like_dom_sf"/>
</dbReference>
<dbReference type="InterPro" id="IPR000719">
    <property type="entry name" value="Prot_kinase_dom"/>
</dbReference>
<sequence>MRNGNKLYIETSRQAKYFSNNEMNGCLADFGLARLYDHGTNPRTKHVVGTMGYLSPELLHTVKAPPATDVFACGVFLLEVACGQRPLEHDLQDNQVVLLDWVLENWNRGQILDVVDPSLSGEYVAEEANLVLKLGLLCTQPLPSAQRSMRQVLQYLEGTVPAPEMLLTDLDYNTLMFLQNERFESYAMLEASSLATIVGSGSDLSAC</sequence>